<accession>A0ACB7ZNB3</accession>
<dbReference type="Proteomes" id="UP000828048">
    <property type="component" value="Chromosome 9"/>
</dbReference>
<gene>
    <name evidence="1" type="ORF">Vadar_028870</name>
</gene>
<protein>
    <submittedName>
        <fullName evidence="1">Uncharacterized protein</fullName>
    </submittedName>
</protein>
<reference evidence="1 2" key="1">
    <citation type="journal article" date="2021" name="Hortic Res">
        <title>High-quality reference genome and annotation aids understanding of berry development for evergreen blueberry (Vaccinium darrowii).</title>
        <authorList>
            <person name="Yu J."/>
            <person name="Hulse-Kemp A.M."/>
            <person name="Babiker E."/>
            <person name="Staton M."/>
        </authorList>
    </citation>
    <scope>NUCLEOTIDE SEQUENCE [LARGE SCALE GENOMIC DNA]</scope>
    <source>
        <strain evidence="2">cv. NJ 8807/NJ 8810</strain>
        <tissue evidence="1">Young leaf</tissue>
    </source>
</reference>
<keyword evidence="2" id="KW-1185">Reference proteome</keyword>
<evidence type="ECO:0000313" key="2">
    <source>
        <dbReference type="Proteomes" id="UP000828048"/>
    </source>
</evidence>
<comment type="caution">
    <text evidence="1">The sequence shown here is derived from an EMBL/GenBank/DDBJ whole genome shotgun (WGS) entry which is preliminary data.</text>
</comment>
<dbReference type="EMBL" id="CM037159">
    <property type="protein sequence ID" value="KAH7867105.1"/>
    <property type="molecule type" value="Genomic_DNA"/>
</dbReference>
<proteinExistence type="predicted"/>
<organism evidence="1 2">
    <name type="scientific">Vaccinium darrowii</name>
    <dbReference type="NCBI Taxonomy" id="229202"/>
    <lineage>
        <taxon>Eukaryota</taxon>
        <taxon>Viridiplantae</taxon>
        <taxon>Streptophyta</taxon>
        <taxon>Embryophyta</taxon>
        <taxon>Tracheophyta</taxon>
        <taxon>Spermatophyta</taxon>
        <taxon>Magnoliopsida</taxon>
        <taxon>eudicotyledons</taxon>
        <taxon>Gunneridae</taxon>
        <taxon>Pentapetalae</taxon>
        <taxon>asterids</taxon>
        <taxon>Ericales</taxon>
        <taxon>Ericaceae</taxon>
        <taxon>Vaccinioideae</taxon>
        <taxon>Vaccinieae</taxon>
        <taxon>Vaccinium</taxon>
    </lineage>
</organism>
<evidence type="ECO:0000313" key="1">
    <source>
        <dbReference type="EMBL" id="KAH7867105.1"/>
    </source>
</evidence>
<sequence>MVPNGPMRFMCWNVQGVGRPLTFHQLKEFSRLHSPSPFFLSETKNGVTRMQVVKQALGMDGSLWVDPAGLAGGLAMFWKGTNTVEVKRACSWFIDIKVNAQSSNDSWRLVNVYFSSRPEVRTAQWGVFMQYKQCLGDDWVIWGDMNCIISSEEKRGGLAPSYSSTRGFQDFIDHCQLLDLGFSGYPFTWKNNRDGEGQIQERLDRALASPSWRTKFSQATIEHVNVVGSDHSALMLHLNPTEIRKRAPFRFDARWVLDEEVDSIIKNTWATPVPGSRLFKVHHKIKECRGSLLNWKKWKRVNSEKNITVLKETIQQIQNSPSPNRERLKEL</sequence>
<name>A0ACB7ZNB3_9ERIC</name>